<dbReference type="EMBL" id="BRPK01000004">
    <property type="protein sequence ID" value="GLB38121.1"/>
    <property type="molecule type" value="Genomic_DNA"/>
</dbReference>
<comment type="caution">
    <text evidence="3">The sequence shown here is derived from an EMBL/GenBank/DDBJ whole genome shotgun (WGS) entry which is preliminary data.</text>
</comment>
<organism evidence="3 4">
    <name type="scientific">Lyophyllum shimeji</name>
    <name type="common">Hon-shimeji</name>
    <name type="synonym">Tricholoma shimeji</name>
    <dbReference type="NCBI Taxonomy" id="47721"/>
    <lineage>
        <taxon>Eukaryota</taxon>
        <taxon>Fungi</taxon>
        <taxon>Dikarya</taxon>
        <taxon>Basidiomycota</taxon>
        <taxon>Agaricomycotina</taxon>
        <taxon>Agaricomycetes</taxon>
        <taxon>Agaricomycetidae</taxon>
        <taxon>Agaricales</taxon>
        <taxon>Tricholomatineae</taxon>
        <taxon>Lyophyllaceae</taxon>
        <taxon>Lyophyllum</taxon>
    </lineage>
</organism>
<accession>A0A9P3PLY9</accession>
<reference evidence="3" key="1">
    <citation type="submission" date="2022-07" db="EMBL/GenBank/DDBJ databases">
        <title>The genome of Lyophyllum shimeji provides insight into the initial evolution of ectomycorrhizal fungal genome.</title>
        <authorList>
            <person name="Kobayashi Y."/>
            <person name="Shibata T."/>
            <person name="Hirakawa H."/>
            <person name="Shigenobu S."/>
            <person name="Nishiyama T."/>
            <person name="Yamada A."/>
            <person name="Hasebe M."/>
            <person name="Kawaguchi M."/>
        </authorList>
    </citation>
    <scope>NUCLEOTIDE SEQUENCE</scope>
    <source>
        <strain evidence="3">AT787</strain>
    </source>
</reference>
<evidence type="ECO:0000256" key="1">
    <source>
        <dbReference type="ARBA" id="ARBA00022729"/>
    </source>
</evidence>
<feature type="domain" description="Yeast cell wall synthesis Kre9/Knh1-like N-terminal" evidence="2">
    <location>
        <begin position="23"/>
        <end position="105"/>
    </location>
</feature>
<proteinExistence type="predicted"/>
<evidence type="ECO:0000313" key="3">
    <source>
        <dbReference type="EMBL" id="GLB38121.1"/>
    </source>
</evidence>
<dbReference type="AlphaFoldDB" id="A0A9P3PLY9"/>
<keyword evidence="1" id="KW-0732">Signal</keyword>
<evidence type="ECO:0000313" key="4">
    <source>
        <dbReference type="Proteomes" id="UP001063166"/>
    </source>
</evidence>
<dbReference type="OrthoDB" id="5420143at2759"/>
<keyword evidence="4" id="KW-1185">Reference proteome</keyword>
<protein>
    <recommendedName>
        <fullName evidence="2">Yeast cell wall synthesis Kre9/Knh1-like N-terminal domain-containing protein</fullName>
    </recommendedName>
</protein>
<dbReference type="Proteomes" id="UP001063166">
    <property type="component" value="Unassembled WGS sequence"/>
</dbReference>
<dbReference type="InterPro" id="IPR018466">
    <property type="entry name" value="Kre9/Knh1-like_N"/>
</dbReference>
<evidence type="ECO:0000259" key="2">
    <source>
        <dbReference type="Pfam" id="PF10342"/>
    </source>
</evidence>
<name>A0A9P3PLY9_LYOSH</name>
<gene>
    <name evidence="3" type="ORF">LshimejAT787_0411720</name>
</gene>
<sequence>MLTLASPLTLASAVTLHPPFNTHVGGAADVTWVNSPADPPSWNLFLMNISTSFDLKANFGVIDPRAQTVKVTIPSYLRPSDDYVLYATNVSNWDQVLGSSGRFTILP</sequence>
<dbReference type="Pfam" id="PF10342">
    <property type="entry name" value="Kre9_KNH"/>
    <property type="match status" value="1"/>
</dbReference>